<reference evidence="1 2" key="1">
    <citation type="submission" date="2018-11" db="EMBL/GenBank/DDBJ databases">
        <title>Cryobacterium sp. nov., isolated from rhizosphere soil of lettuce.</title>
        <authorList>
            <person name="Wang Y."/>
        </authorList>
    </citation>
    <scope>NUCLEOTIDE SEQUENCE [LARGE SCALE GENOMIC DNA]</scope>
    <source>
        <strain evidence="1 2">NEAU-85</strain>
    </source>
</reference>
<accession>A0A3M8L0S2</accession>
<dbReference type="OrthoDB" id="5120662at2"/>
<comment type="caution">
    <text evidence="1">The sequence shown here is derived from an EMBL/GenBank/DDBJ whole genome shotgun (WGS) entry which is preliminary data.</text>
</comment>
<name>A0A3M8L0S2_9MICO</name>
<evidence type="ECO:0000313" key="1">
    <source>
        <dbReference type="EMBL" id="RNE59131.1"/>
    </source>
</evidence>
<evidence type="ECO:0000313" key="2">
    <source>
        <dbReference type="Proteomes" id="UP000279859"/>
    </source>
</evidence>
<dbReference type="AlphaFoldDB" id="A0A3M8L0S2"/>
<proteinExistence type="predicted"/>
<keyword evidence="2" id="KW-1185">Reference proteome</keyword>
<dbReference type="EMBL" id="RDSR01000019">
    <property type="protein sequence ID" value="RNE59131.1"/>
    <property type="molecule type" value="Genomic_DNA"/>
</dbReference>
<dbReference type="RefSeq" id="WP_123046333.1">
    <property type="nucleotide sequence ID" value="NZ_RDSR01000019.1"/>
</dbReference>
<organism evidence="1 2">
    <name type="scientific">Cryobacterium tepidiphilum</name>
    <dbReference type="NCBI Taxonomy" id="2486026"/>
    <lineage>
        <taxon>Bacteria</taxon>
        <taxon>Bacillati</taxon>
        <taxon>Actinomycetota</taxon>
        <taxon>Actinomycetes</taxon>
        <taxon>Micrococcales</taxon>
        <taxon>Microbacteriaceae</taxon>
        <taxon>Cryobacterium</taxon>
    </lineage>
</organism>
<sequence>MNRTLTTPRTIGSCTLVPVKDGLWRVLDRSGAVLGHVERRTDAAGDRFAARRLVAATRTYDLGLFWRVEDAVDCFR</sequence>
<dbReference type="Proteomes" id="UP000279859">
    <property type="component" value="Unassembled WGS sequence"/>
</dbReference>
<protein>
    <submittedName>
        <fullName evidence="1">DNA mismatch repair protein</fullName>
    </submittedName>
</protein>
<gene>
    <name evidence="1" type="ORF">EEJ31_10900</name>
</gene>